<sequence>MNDWIGVAALFVLVLLNGFFVAVEYALVSVRRTRIDQLAEEGSSAARSVQRVLTQLDQYIAAVQLGVSMMSLLIGFIAEPSIEHLSHPLFTSLGVPERWLTPFSFGLAFVLSTTLHIVFGELFPKSAALQRSERVAMLFTPPLVLFTTVFRPVIFLLNAFGRGVLRVFGFQPVAGHHTSYSEEEIRMIVSASSQEGVLEEDERELVYNVFDLSDTAVRSVLTPRGDMIVADGAAPIRRLLELNAEHGYSRVPVYHDNPDNIVGVAHTNDVLQHLEELDQLTVSELMRPTFYVPESMSIKDLLTKMRQKKSHLAIVVDEFGGTSGLVTLEDALEEIVGEIYDETDEEEEPLVQQLAENVFLMDASLTVGEAEMYIGSNLEDEEGEFETLAGFVTNHFGDIPAVGAEFLHEGWVFSVEEADERRVSKVRVSRAQELPAPAEEH</sequence>
<feature type="transmembrane region" description="Helical" evidence="10">
    <location>
        <begin position="59"/>
        <end position="79"/>
    </location>
</feature>
<evidence type="ECO:0000259" key="11">
    <source>
        <dbReference type="PROSITE" id="PS51371"/>
    </source>
</evidence>
<dbReference type="Gene3D" id="3.30.465.10">
    <property type="match status" value="1"/>
</dbReference>
<dbReference type="OrthoDB" id="9798188at2"/>
<feature type="transmembrane region" description="Helical" evidence="10">
    <location>
        <begin position="6"/>
        <end position="28"/>
    </location>
</feature>
<dbReference type="SUPFAM" id="SSF56176">
    <property type="entry name" value="FAD-binding/transporter-associated domain-like"/>
    <property type="match status" value="1"/>
</dbReference>
<keyword evidence="14" id="KW-1185">Reference proteome</keyword>
<accession>A0A2Z3JEM6</accession>
<feature type="transmembrane region" description="Helical" evidence="10">
    <location>
        <begin position="99"/>
        <end position="123"/>
    </location>
</feature>
<dbReference type="InterPro" id="IPR044751">
    <property type="entry name" value="Ion_transp-like_CBS"/>
</dbReference>
<name>A0A2Z3JEM6_9DEIO</name>
<evidence type="ECO:0000256" key="9">
    <source>
        <dbReference type="PROSITE-ProRule" id="PRU01193"/>
    </source>
</evidence>
<feature type="domain" description="CBS" evidence="11">
    <location>
        <begin position="285"/>
        <end position="342"/>
    </location>
</feature>
<dbReference type="SUPFAM" id="SSF54631">
    <property type="entry name" value="CBS-domain pair"/>
    <property type="match status" value="1"/>
</dbReference>
<dbReference type="SMART" id="SM01091">
    <property type="entry name" value="CorC_HlyC"/>
    <property type="match status" value="1"/>
</dbReference>
<dbReference type="InterPro" id="IPR016169">
    <property type="entry name" value="FAD-bd_PCMH_sub2"/>
</dbReference>
<evidence type="ECO:0000256" key="1">
    <source>
        <dbReference type="ARBA" id="ARBA00004651"/>
    </source>
</evidence>
<proteinExistence type="predicted"/>
<dbReference type="RefSeq" id="WP_109827341.1">
    <property type="nucleotide sequence ID" value="NZ_CP029494.1"/>
</dbReference>
<feature type="domain" description="CNNM transmembrane" evidence="12">
    <location>
        <begin position="1"/>
        <end position="202"/>
    </location>
</feature>
<dbReference type="Pfam" id="PF00571">
    <property type="entry name" value="CBS"/>
    <property type="match status" value="2"/>
</dbReference>
<dbReference type="PANTHER" id="PTHR43099:SF2">
    <property type="entry name" value="UPF0053 PROTEIN YRKA"/>
    <property type="match status" value="1"/>
</dbReference>
<evidence type="ECO:0000256" key="4">
    <source>
        <dbReference type="ARBA" id="ARBA00022737"/>
    </source>
</evidence>
<feature type="domain" description="CBS" evidence="11">
    <location>
        <begin position="221"/>
        <end position="282"/>
    </location>
</feature>
<dbReference type="PROSITE" id="PS51846">
    <property type="entry name" value="CNNM"/>
    <property type="match status" value="1"/>
</dbReference>
<keyword evidence="4" id="KW-0677">Repeat</keyword>
<dbReference type="InterPro" id="IPR002550">
    <property type="entry name" value="CNNM"/>
</dbReference>
<dbReference type="Gene3D" id="3.10.580.10">
    <property type="entry name" value="CBS-domain"/>
    <property type="match status" value="1"/>
</dbReference>
<dbReference type="GO" id="GO:0005886">
    <property type="term" value="C:plasma membrane"/>
    <property type="evidence" value="ECO:0007669"/>
    <property type="project" value="UniProtKB-SubCell"/>
</dbReference>
<dbReference type="FunFam" id="3.10.580.10:FF:000002">
    <property type="entry name" value="Magnesium/cobalt efflux protein CorC"/>
    <property type="match status" value="1"/>
</dbReference>
<evidence type="ECO:0000256" key="7">
    <source>
        <dbReference type="ARBA" id="ARBA00023136"/>
    </source>
</evidence>
<dbReference type="CDD" id="cd04590">
    <property type="entry name" value="CBS_pair_CorC_HlyC_assoc"/>
    <property type="match status" value="1"/>
</dbReference>
<gene>
    <name evidence="13" type="ORF">DKM44_10540</name>
</gene>
<evidence type="ECO:0000259" key="12">
    <source>
        <dbReference type="PROSITE" id="PS51846"/>
    </source>
</evidence>
<dbReference type="KEGG" id="dez:DKM44_10540"/>
<comment type="subcellular location">
    <subcellularLocation>
        <location evidence="1">Cell membrane</location>
        <topology evidence="1">Multi-pass membrane protein</topology>
    </subcellularLocation>
</comment>
<dbReference type="EMBL" id="CP029494">
    <property type="protein sequence ID" value="AWN23613.1"/>
    <property type="molecule type" value="Genomic_DNA"/>
</dbReference>
<organism evidence="13 14">
    <name type="scientific">Deinococcus irradiatisoli</name>
    <dbReference type="NCBI Taxonomy" id="2202254"/>
    <lineage>
        <taxon>Bacteria</taxon>
        <taxon>Thermotogati</taxon>
        <taxon>Deinococcota</taxon>
        <taxon>Deinococci</taxon>
        <taxon>Deinococcales</taxon>
        <taxon>Deinococcaceae</taxon>
        <taxon>Deinococcus</taxon>
    </lineage>
</organism>
<dbReference type="InterPro" id="IPR051676">
    <property type="entry name" value="UPF0053_domain"/>
</dbReference>
<keyword evidence="5 9" id="KW-1133">Transmembrane helix</keyword>
<dbReference type="PROSITE" id="PS51371">
    <property type="entry name" value="CBS"/>
    <property type="match status" value="2"/>
</dbReference>
<evidence type="ECO:0000313" key="13">
    <source>
        <dbReference type="EMBL" id="AWN23613.1"/>
    </source>
</evidence>
<dbReference type="Pfam" id="PF01595">
    <property type="entry name" value="CNNM"/>
    <property type="match status" value="1"/>
</dbReference>
<evidence type="ECO:0000256" key="3">
    <source>
        <dbReference type="ARBA" id="ARBA00022692"/>
    </source>
</evidence>
<dbReference type="AlphaFoldDB" id="A0A2Z3JEM6"/>
<dbReference type="SMART" id="SM00116">
    <property type="entry name" value="CBS"/>
    <property type="match status" value="2"/>
</dbReference>
<keyword evidence="6 8" id="KW-0129">CBS domain</keyword>
<dbReference type="InterPro" id="IPR046342">
    <property type="entry name" value="CBS_dom_sf"/>
</dbReference>
<dbReference type="Pfam" id="PF03471">
    <property type="entry name" value="CorC_HlyC"/>
    <property type="match status" value="1"/>
</dbReference>
<dbReference type="PANTHER" id="PTHR43099">
    <property type="entry name" value="UPF0053 PROTEIN YRKA"/>
    <property type="match status" value="1"/>
</dbReference>
<dbReference type="InterPro" id="IPR036318">
    <property type="entry name" value="FAD-bd_PCMH-like_sf"/>
</dbReference>
<reference evidence="13 14" key="1">
    <citation type="submission" date="2018-05" db="EMBL/GenBank/DDBJ databases">
        <title>Complete Genome Sequence of Deinococcus sp. strain 17bor-2.</title>
        <authorList>
            <person name="Srinivasan S."/>
        </authorList>
    </citation>
    <scope>NUCLEOTIDE SEQUENCE [LARGE SCALE GENOMIC DNA]</scope>
    <source>
        <strain evidence="13 14">17bor-2</strain>
    </source>
</reference>
<evidence type="ECO:0000256" key="8">
    <source>
        <dbReference type="PROSITE-ProRule" id="PRU00703"/>
    </source>
</evidence>
<evidence type="ECO:0000313" key="14">
    <source>
        <dbReference type="Proteomes" id="UP000245368"/>
    </source>
</evidence>
<evidence type="ECO:0000256" key="6">
    <source>
        <dbReference type="ARBA" id="ARBA00023122"/>
    </source>
</evidence>
<keyword evidence="2" id="KW-1003">Cell membrane</keyword>
<evidence type="ECO:0000256" key="10">
    <source>
        <dbReference type="SAM" id="Phobius"/>
    </source>
</evidence>
<evidence type="ECO:0000256" key="2">
    <source>
        <dbReference type="ARBA" id="ARBA00022475"/>
    </source>
</evidence>
<dbReference type="InterPro" id="IPR005170">
    <property type="entry name" value="Transptr-assoc_dom"/>
</dbReference>
<dbReference type="InterPro" id="IPR000644">
    <property type="entry name" value="CBS_dom"/>
</dbReference>
<keyword evidence="3 9" id="KW-0812">Transmembrane</keyword>
<protein>
    <submittedName>
        <fullName evidence="13">Hemolysin</fullName>
    </submittedName>
</protein>
<feature type="transmembrane region" description="Helical" evidence="10">
    <location>
        <begin position="135"/>
        <end position="157"/>
    </location>
</feature>
<keyword evidence="7 9" id="KW-0472">Membrane</keyword>
<dbReference type="Proteomes" id="UP000245368">
    <property type="component" value="Chromosome"/>
</dbReference>
<dbReference type="GO" id="GO:0050660">
    <property type="term" value="F:flavin adenine dinucleotide binding"/>
    <property type="evidence" value="ECO:0007669"/>
    <property type="project" value="InterPro"/>
</dbReference>
<evidence type="ECO:0000256" key="5">
    <source>
        <dbReference type="ARBA" id="ARBA00022989"/>
    </source>
</evidence>